<protein>
    <submittedName>
        <fullName evidence="1">Uncharacterized protein</fullName>
    </submittedName>
</protein>
<evidence type="ECO:0000313" key="1">
    <source>
        <dbReference type="EMBL" id="AQX31366.1"/>
    </source>
</evidence>
<dbReference type="Proteomes" id="UP000190811">
    <property type="component" value="Chromosome"/>
</dbReference>
<proteinExistence type="predicted"/>
<gene>
    <name evidence="1" type="ORF">BscR1v2_014610</name>
</gene>
<reference evidence="2" key="1">
    <citation type="journal article" date="2017" name="Genome Biol. Evol.">
        <title>Evolutionary Dynamics of Pathoadaptation Revealed by Three Independent Acquisitions of the VirB/D4 Type IV Secretion System in Bartonella.</title>
        <authorList>
            <person name="Harms A."/>
            <person name="Segers F.H."/>
            <person name="Quebatte M."/>
            <person name="Mistl C."/>
            <person name="Manfredi P."/>
            <person name="Korner J."/>
            <person name="Chomel B.B."/>
            <person name="Kosoy M."/>
            <person name="Maruyama S."/>
            <person name="Engel P."/>
            <person name="Dehio C."/>
        </authorList>
    </citation>
    <scope>NUCLEOTIDE SEQUENCE [LARGE SCALE GENOMIC DNA]</scope>
    <source>
        <strain evidence="2">R1</strain>
    </source>
</reference>
<dbReference type="EMBL" id="CP019789">
    <property type="protein sequence ID" value="AQX31366.1"/>
    <property type="molecule type" value="Genomic_DNA"/>
</dbReference>
<name>A0A1S6XS18_BARSR</name>
<sequence>MEGMESFKVMRGGSIGEGIFGKGVEEHEACIDGSKIELCWWKVRYYNVRGWGFGRLGR</sequence>
<organism evidence="1 2">
    <name type="scientific">Bartonella schoenbuchensis (strain DSM 13525 / NCTC 13165 / R1)</name>
    <dbReference type="NCBI Taxonomy" id="687861"/>
    <lineage>
        <taxon>Bacteria</taxon>
        <taxon>Pseudomonadati</taxon>
        <taxon>Pseudomonadota</taxon>
        <taxon>Alphaproteobacteria</taxon>
        <taxon>Hyphomicrobiales</taxon>
        <taxon>Bartonellaceae</taxon>
        <taxon>Bartonella</taxon>
    </lineage>
</organism>
<accession>A0A1S6XS18</accession>
<dbReference type="AlphaFoldDB" id="A0A1S6XS18"/>
<evidence type="ECO:0000313" key="2">
    <source>
        <dbReference type="Proteomes" id="UP000190811"/>
    </source>
</evidence>
<dbReference type="STRING" id="687861.BscR1v2_014610"/>